<dbReference type="Proteomes" id="UP000585363">
    <property type="component" value="Unassembled WGS sequence"/>
</dbReference>
<dbReference type="SMART" id="SM00450">
    <property type="entry name" value="RHOD"/>
    <property type="match status" value="1"/>
</dbReference>
<protein>
    <submittedName>
        <fullName evidence="3">DUF2892 domain-containing protein</fullName>
    </submittedName>
</protein>
<sequence>METRLVSPHEALQQQVNGARFVDIREYNEYAREHIENAACFPLSELEKGKKVLPPAAGKVTVFYCQTGMRSSKNAQRLISATLPHSALFLSGGINAWKNAGLQIIEDRSQPLPIMRQVQIAAGTLVLLGVLLGYGVNSGFFLLSGFVGAGLIFAGVSGFCGMAKILEILPWNRQKR</sequence>
<name>A0A848MMI3_9GAMM</name>
<evidence type="ECO:0000259" key="2">
    <source>
        <dbReference type="PROSITE" id="PS50206"/>
    </source>
</evidence>
<accession>A0A848MMI3</accession>
<dbReference type="GO" id="GO:0004792">
    <property type="term" value="F:thiosulfate-cyanide sulfurtransferase activity"/>
    <property type="evidence" value="ECO:0007669"/>
    <property type="project" value="TreeGrafter"/>
</dbReference>
<proteinExistence type="predicted"/>
<dbReference type="SUPFAM" id="SSF52821">
    <property type="entry name" value="Rhodanese/Cell cycle control phosphatase"/>
    <property type="match status" value="1"/>
</dbReference>
<dbReference type="AlphaFoldDB" id="A0A848MMI3"/>
<dbReference type="InterPro" id="IPR001763">
    <property type="entry name" value="Rhodanese-like_dom"/>
</dbReference>
<keyword evidence="1" id="KW-0472">Membrane</keyword>
<dbReference type="PANTHER" id="PTHR44086">
    <property type="entry name" value="THIOSULFATE SULFURTRANSFERASE RDL2, MITOCHONDRIAL-RELATED"/>
    <property type="match status" value="1"/>
</dbReference>
<reference evidence="3 4" key="2">
    <citation type="submission" date="2020-06" db="EMBL/GenBank/DDBJ databases">
        <title>Polyphasic characterization of a Rahnella strain isolated from tree sap.</title>
        <authorList>
            <person name="Kim I.S."/>
        </authorList>
    </citation>
    <scope>NUCLEOTIDE SEQUENCE [LARGE SCALE GENOMIC DNA]</scope>
    <source>
        <strain evidence="3 4">SAP-1</strain>
    </source>
</reference>
<feature type="transmembrane region" description="Helical" evidence="1">
    <location>
        <begin position="118"/>
        <end position="136"/>
    </location>
</feature>
<dbReference type="InterPro" id="IPR021309">
    <property type="entry name" value="YgaP-like_TM"/>
</dbReference>
<evidence type="ECO:0000313" key="3">
    <source>
        <dbReference type="EMBL" id="NMP28945.1"/>
    </source>
</evidence>
<dbReference type="Pfam" id="PF00581">
    <property type="entry name" value="Rhodanese"/>
    <property type="match status" value="1"/>
</dbReference>
<organism evidence="3 4">
    <name type="scientific">Rouxiella aceris</name>
    <dbReference type="NCBI Taxonomy" id="2703884"/>
    <lineage>
        <taxon>Bacteria</taxon>
        <taxon>Pseudomonadati</taxon>
        <taxon>Pseudomonadota</taxon>
        <taxon>Gammaproteobacteria</taxon>
        <taxon>Enterobacterales</taxon>
        <taxon>Yersiniaceae</taxon>
        <taxon>Rouxiella</taxon>
    </lineage>
</organism>
<comment type="caution">
    <text evidence="3">The sequence shown here is derived from an EMBL/GenBank/DDBJ whole genome shotgun (WGS) entry which is preliminary data.</text>
</comment>
<dbReference type="Gene3D" id="6.10.140.1340">
    <property type="match status" value="1"/>
</dbReference>
<dbReference type="InterPro" id="IPR036873">
    <property type="entry name" value="Rhodanese-like_dom_sf"/>
</dbReference>
<dbReference type="PROSITE" id="PS50206">
    <property type="entry name" value="RHODANESE_3"/>
    <property type="match status" value="1"/>
</dbReference>
<dbReference type="RefSeq" id="WP_169404653.1">
    <property type="nucleotide sequence ID" value="NZ_JAADJU010000011.1"/>
</dbReference>
<reference evidence="3 4" key="1">
    <citation type="submission" date="2020-01" db="EMBL/GenBank/DDBJ databases">
        <authorList>
            <person name="Lee S.D."/>
        </authorList>
    </citation>
    <scope>NUCLEOTIDE SEQUENCE [LARGE SCALE GENOMIC DNA]</scope>
    <source>
        <strain evidence="3 4">SAP-1</strain>
    </source>
</reference>
<dbReference type="Gene3D" id="3.40.250.10">
    <property type="entry name" value="Rhodanese-like domain"/>
    <property type="match status" value="1"/>
</dbReference>
<feature type="domain" description="Rhodanese" evidence="2">
    <location>
        <begin position="15"/>
        <end position="106"/>
    </location>
</feature>
<keyword evidence="1" id="KW-1133">Transmembrane helix</keyword>
<dbReference type="EMBL" id="JAADJU010000011">
    <property type="protein sequence ID" value="NMP28945.1"/>
    <property type="molecule type" value="Genomic_DNA"/>
</dbReference>
<keyword evidence="1" id="KW-0812">Transmembrane</keyword>
<evidence type="ECO:0000313" key="4">
    <source>
        <dbReference type="Proteomes" id="UP000585363"/>
    </source>
</evidence>
<evidence type="ECO:0000256" key="1">
    <source>
        <dbReference type="SAM" id="Phobius"/>
    </source>
</evidence>
<keyword evidence="4" id="KW-1185">Reference proteome</keyword>
<dbReference type="Pfam" id="PF11127">
    <property type="entry name" value="YgaP-like_TM"/>
    <property type="match status" value="1"/>
</dbReference>
<feature type="transmembrane region" description="Helical" evidence="1">
    <location>
        <begin position="142"/>
        <end position="166"/>
    </location>
</feature>
<dbReference type="PANTHER" id="PTHR44086:SF10">
    <property type="entry name" value="THIOSULFATE SULFURTRANSFERASE_RHODANESE-LIKE DOMAIN-CONTAINING PROTEIN 3"/>
    <property type="match status" value="1"/>
</dbReference>
<gene>
    <name evidence="3" type="ORF">GW590_18970</name>
</gene>